<protein>
    <submittedName>
        <fullName evidence="3">Uncharacterized protein</fullName>
    </submittedName>
</protein>
<evidence type="ECO:0000256" key="2">
    <source>
        <dbReference type="SAM" id="Phobius"/>
    </source>
</evidence>
<gene>
    <name evidence="3" type="ORF">C5Y83_05770</name>
</gene>
<feature type="transmembrane region" description="Helical" evidence="2">
    <location>
        <begin position="46"/>
        <end position="68"/>
    </location>
</feature>
<keyword evidence="2" id="KW-0812">Transmembrane</keyword>
<proteinExistence type="predicted"/>
<dbReference type="Proteomes" id="UP000238322">
    <property type="component" value="Unassembled WGS sequence"/>
</dbReference>
<evidence type="ECO:0000256" key="1">
    <source>
        <dbReference type="SAM" id="MobiDB-lite"/>
    </source>
</evidence>
<accession>A0A2S8FZF5</accession>
<reference evidence="3 4" key="1">
    <citation type="submission" date="2018-02" db="EMBL/GenBank/DDBJ databases">
        <title>Comparative genomes isolates from brazilian mangrove.</title>
        <authorList>
            <person name="Araujo J.E."/>
            <person name="Taketani R.G."/>
            <person name="Silva M.C.P."/>
            <person name="Loureco M.V."/>
            <person name="Andreote F.D."/>
        </authorList>
    </citation>
    <scope>NUCLEOTIDE SEQUENCE [LARGE SCALE GENOMIC DNA]</scope>
    <source>
        <strain evidence="3 4">Hex-1 MGV</strain>
    </source>
</reference>
<feature type="region of interest" description="Disordered" evidence="1">
    <location>
        <begin position="90"/>
        <end position="151"/>
    </location>
</feature>
<keyword evidence="2" id="KW-0472">Membrane</keyword>
<dbReference type="EMBL" id="PUHY01000005">
    <property type="protein sequence ID" value="PQO37450.1"/>
    <property type="molecule type" value="Genomic_DNA"/>
</dbReference>
<dbReference type="RefSeq" id="WP_105328699.1">
    <property type="nucleotide sequence ID" value="NZ_PUHY01000005.1"/>
</dbReference>
<dbReference type="OrthoDB" id="6105601at2"/>
<dbReference type="PROSITE" id="PS51257">
    <property type="entry name" value="PROKAR_LIPOPROTEIN"/>
    <property type="match status" value="1"/>
</dbReference>
<sequence>MQRRQFLSVTTASVCLGPVACGLTGCGTLLHNERVGQPHTHQIDWKIAALDGLGMLLFFVPGVVAFVVDFYTGAIYVPYDEYVVPSQGPYQTSGPAAQPYPNWSAPSPAPVAPAQPLPAPPTGAPALQPATPPAPITAPVTTSAGNQPHGLRRYQIPRDQLSPQTVQQVVSKQIGRPISLDDQQTRLSKLNELAAFHDQRQRHESDQTFGFGIRQLFKRFQIS</sequence>
<evidence type="ECO:0000313" key="4">
    <source>
        <dbReference type="Proteomes" id="UP000238322"/>
    </source>
</evidence>
<name>A0A2S8FZF5_9BACT</name>
<comment type="caution">
    <text evidence="3">The sequence shown here is derived from an EMBL/GenBank/DDBJ whole genome shotgun (WGS) entry which is preliminary data.</text>
</comment>
<feature type="compositionally biased region" description="Pro residues" evidence="1">
    <location>
        <begin position="107"/>
        <end position="123"/>
    </location>
</feature>
<organism evidence="3 4">
    <name type="scientific">Blastopirellula marina</name>
    <dbReference type="NCBI Taxonomy" id="124"/>
    <lineage>
        <taxon>Bacteria</taxon>
        <taxon>Pseudomonadati</taxon>
        <taxon>Planctomycetota</taxon>
        <taxon>Planctomycetia</taxon>
        <taxon>Pirellulales</taxon>
        <taxon>Pirellulaceae</taxon>
        <taxon>Blastopirellula</taxon>
    </lineage>
</organism>
<dbReference type="AlphaFoldDB" id="A0A2S8FZF5"/>
<evidence type="ECO:0000313" key="3">
    <source>
        <dbReference type="EMBL" id="PQO37450.1"/>
    </source>
</evidence>
<keyword evidence="2" id="KW-1133">Transmembrane helix</keyword>